<dbReference type="Proteomes" id="UP000193648">
    <property type="component" value="Unassembled WGS sequence"/>
</dbReference>
<evidence type="ECO:0000313" key="3">
    <source>
        <dbReference type="EMBL" id="ORZ05931.1"/>
    </source>
</evidence>
<proteinExistence type="predicted"/>
<dbReference type="SUPFAM" id="SSF49329">
    <property type="entry name" value="Cu,Zn superoxide dismutase-like"/>
    <property type="match status" value="1"/>
</dbReference>
<evidence type="ECO:0000313" key="4">
    <source>
        <dbReference type="Proteomes" id="UP000193648"/>
    </source>
</evidence>
<feature type="chain" id="PRO_5013118907" evidence="1">
    <location>
        <begin position="19"/>
        <end position="223"/>
    </location>
</feature>
<name>A0A1Y2GDE1_9FUNG</name>
<dbReference type="InterPro" id="IPR001424">
    <property type="entry name" value="SOD_Cu_Zn_dom"/>
</dbReference>
<dbReference type="Pfam" id="PF00080">
    <property type="entry name" value="Sod_Cu"/>
    <property type="match status" value="1"/>
</dbReference>
<keyword evidence="1" id="KW-0732">Signal</keyword>
<dbReference type="PANTHER" id="PTHR20910">
    <property type="entry name" value="AGAP001623-PA"/>
    <property type="match status" value="1"/>
</dbReference>
<dbReference type="GeneID" id="33572412"/>
<organism evidence="3 4">
    <name type="scientific">Lobosporangium transversale</name>
    <dbReference type="NCBI Taxonomy" id="64571"/>
    <lineage>
        <taxon>Eukaryota</taxon>
        <taxon>Fungi</taxon>
        <taxon>Fungi incertae sedis</taxon>
        <taxon>Mucoromycota</taxon>
        <taxon>Mortierellomycotina</taxon>
        <taxon>Mortierellomycetes</taxon>
        <taxon>Mortierellales</taxon>
        <taxon>Mortierellaceae</taxon>
        <taxon>Lobosporangium</taxon>
    </lineage>
</organism>
<dbReference type="InParanoid" id="A0A1Y2GDE1"/>
<reference evidence="3 4" key="1">
    <citation type="submission" date="2016-07" db="EMBL/GenBank/DDBJ databases">
        <title>Pervasive Adenine N6-methylation of Active Genes in Fungi.</title>
        <authorList>
            <consortium name="DOE Joint Genome Institute"/>
            <person name="Mondo S.J."/>
            <person name="Dannebaum R.O."/>
            <person name="Kuo R.C."/>
            <person name="Labutti K."/>
            <person name="Haridas S."/>
            <person name="Kuo A."/>
            <person name="Salamov A."/>
            <person name="Ahrendt S.R."/>
            <person name="Lipzen A."/>
            <person name="Sullivan W."/>
            <person name="Andreopoulos W.B."/>
            <person name="Clum A."/>
            <person name="Lindquist E."/>
            <person name="Daum C."/>
            <person name="Ramamoorthy G.K."/>
            <person name="Gryganskyi A."/>
            <person name="Culley D."/>
            <person name="Magnuson J.K."/>
            <person name="James T.Y."/>
            <person name="O'Malley M.A."/>
            <person name="Stajich J.E."/>
            <person name="Spatafora J.W."/>
            <person name="Visel A."/>
            <person name="Grigoriev I.V."/>
        </authorList>
    </citation>
    <scope>NUCLEOTIDE SEQUENCE [LARGE SCALE GENOMIC DNA]</scope>
    <source>
        <strain evidence="3 4">NRRL 3116</strain>
    </source>
</reference>
<dbReference type="STRING" id="64571.A0A1Y2GDE1"/>
<feature type="domain" description="Superoxide dismutase copper/zinc binding" evidence="2">
    <location>
        <begin position="40"/>
        <end position="165"/>
    </location>
</feature>
<evidence type="ECO:0000256" key="1">
    <source>
        <dbReference type="SAM" id="SignalP"/>
    </source>
</evidence>
<dbReference type="PANTHER" id="PTHR20910:SF1">
    <property type="entry name" value="SUPEROXIDE DISMUTASE COPPER_ZINC BINDING DOMAIN-CONTAINING PROTEIN"/>
    <property type="match status" value="1"/>
</dbReference>
<accession>A0A1Y2GDE1</accession>
<dbReference type="InterPro" id="IPR053257">
    <property type="entry name" value="Cu-only_SOD"/>
</dbReference>
<dbReference type="Gene3D" id="2.60.40.200">
    <property type="entry name" value="Superoxide dismutase, copper/zinc binding domain"/>
    <property type="match status" value="1"/>
</dbReference>
<dbReference type="GO" id="GO:0006801">
    <property type="term" value="P:superoxide metabolic process"/>
    <property type="evidence" value="ECO:0007669"/>
    <property type="project" value="InterPro"/>
</dbReference>
<dbReference type="RefSeq" id="XP_021877312.1">
    <property type="nucleotide sequence ID" value="XM_022030571.1"/>
</dbReference>
<evidence type="ECO:0000259" key="2">
    <source>
        <dbReference type="Pfam" id="PF00080"/>
    </source>
</evidence>
<dbReference type="GO" id="GO:0046872">
    <property type="term" value="F:metal ion binding"/>
    <property type="evidence" value="ECO:0007669"/>
    <property type="project" value="InterPro"/>
</dbReference>
<dbReference type="OrthoDB" id="159229at2759"/>
<comment type="caution">
    <text evidence="3">The sequence shown here is derived from an EMBL/GenBank/DDBJ whole genome shotgun (WGS) entry which is preliminary data.</text>
</comment>
<sequence length="223" mass="22842">MLFKSIATVLTIAGLAAAQTPTEYTKGVAHIKKDNIDAIFTFEKVAEGTNVTVDVKSGLTQGLQILPAGFEYHIHVKPVGANGDCMATGGHLNPGNAGKYPCDKTSANFTACEIGDLSGKHGNLVAANNDTGAIPPLSYVDSQLSFSGPTESALLGRSVVIHNNGTRIACANLVVEGYTAPEANSTSPTTVGSTPLPTKDSSAVKLVASLTLSGLVAAMMLAL</sequence>
<gene>
    <name evidence="3" type="ORF">BCR41DRAFT_425332</name>
</gene>
<dbReference type="InterPro" id="IPR036423">
    <property type="entry name" value="SOD-like_Cu/Zn_dom_sf"/>
</dbReference>
<dbReference type="AlphaFoldDB" id="A0A1Y2GDE1"/>
<dbReference type="EMBL" id="MCFF01000048">
    <property type="protein sequence ID" value="ORZ05931.1"/>
    <property type="molecule type" value="Genomic_DNA"/>
</dbReference>
<protein>
    <submittedName>
        <fullName evidence="3">Superoxide dismutase</fullName>
    </submittedName>
</protein>
<feature type="signal peptide" evidence="1">
    <location>
        <begin position="1"/>
        <end position="18"/>
    </location>
</feature>
<keyword evidence="4" id="KW-1185">Reference proteome</keyword>